<feature type="compositionally biased region" description="Low complexity" evidence="1">
    <location>
        <begin position="1"/>
        <end position="10"/>
    </location>
</feature>
<name>A0A7J6WX11_THATH</name>
<dbReference type="AlphaFoldDB" id="A0A7J6WX11"/>
<feature type="region of interest" description="Disordered" evidence="1">
    <location>
        <begin position="1"/>
        <end position="27"/>
    </location>
</feature>
<proteinExistence type="predicted"/>
<keyword evidence="3" id="KW-1185">Reference proteome</keyword>
<dbReference type="EMBL" id="JABWDY010009912">
    <property type="protein sequence ID" value="KAF5201070.1"/>
    <property type="molecule type" value="Genomic_DNA"/>
</dbReference>
<evidence type="ECO:0000313" key="3">
    <source>
        <dbReference type="Proteomes" id="UP000554482"/>
    </source>
</evidence>
<accession>A0A7J6WX11</accession>
<comment type="caution">
    <text evidence="2">The sequence shown here is derived from an EMBL/GenBank/DDBJ whole genome shotgun (WGS) entry which is preliminary data.</text>
</comment>
<evidence type="ECO:0000256" key="1">
    <source>
        <dbReference type="SAM" id="MobiDB-lite"/>
    </source>
</evidence>
<dbReference type="Proteomes" id="UP000554482">
    <property type="component" value="Unassembled WGS sequence"/>
</dbReference>
<reference evidence="2 3" key="1">
    <citation type="submission" date="2020-06" db="EMBL/GenBank/DDBJ databases">
        <title>Transcriptomic and genomic resources for Thalictrum thalictroides and T. hernandezii: Facilitating candidate gene discovery in an emerging model plant lineage.</title>
        <authorList>
            <person name="Arias T."/>
            <person name="Riano-Pachon D.M."/>
            <person name="Di Stilio V.S."/>
        </authorList>
    </citation>
    <scope>NUCLEOTIDE SEQUENCE [LARGE SCALE GENOMIC DNA]</scope>
    <source>
        <strain evidence="3">cv. WT478/WT964</strain>
        <tissue evidence="2">Leaves</tissue>
    </source>
</reference>
<protein>
    <submittedName>
        <fullName evidence="2">Glyoxylate reductase</fullName>
    </submittedName>
</protein>
<organism evidence="2 3">
    <name type="scientific">Thalictrum thalictroides</name>
    <name type="common">Rue-anemone</name>
    <name type="synonym">Anemone thalictroides</name>
    <dbReference type="NCBI Taxonomy" id="46969"/>
    <lineage>
        <taxon>Eukaryota</taxon>
        <taxon>Viridiplantae</taxon>
        <taxon>Streptophyta</taxon>
        <taxon>Embryophyta</taxon>
        <taxon>Tracheophyta</taxon>
        <taxon>Spermatophyta</taxon>
        <taxon>Magnoliopsida</taxon>
        <taxon>Ranunculales</taxon>
        <taxon>Ranunculaceae</taxon>
        <taxon>Thalictroideae</taxon>
        <taxon>Thalictrum</taxon>
    </lineage>
</organism>
<gene>
    <name evidence="2" type="ORF">FRX31_009343</name>
</gene>
<sequence>MSTNYSGDYNSGDDDYPDYESMSSSTDDTEFLHPYLRKLGRMLWRSGIIKYGYLNHHSNTRSPKPKNLEEIRAIARRARLMSEFTVEEFDRFENANFDTINEPDIIPMVLPFLEGKDLSQNYGEILFTGLKPFEEEFLPALPDRFWGAPCQKLKNIVLRELSDLIEPEPGCKVISPNFFLEMSSPKGCPSVPEDMAIYHGGLGERGQIALRSWRVSNPELDKMAHTFTSTYINGHLTVFSVHAQPPECLSFHRSAGDTEYHLYKINSYSLLGDADQYKVGVTAFRNLRDYAEEIRNKSIEIANRRAEEVTYN</sequence>
<dbReference type="OrthoDB" id="5336565at2759"/>
<evidence type="ECO:0000313" key="2">
    <source>
        <dbReference type="EMBL" id="KAF5201070.1"/>
    </source>
</evidence>